<dbReference type="GO" id="GO:0070402">
    <property type="term" value="F:NADPH binding"/>
    <property type="evidence" value="ECO:0007669"/>
    <property type="project" value="UniProtKB-UniRule"/>
</dbReference>
<keyword evidence="3 11" id="KW-0285">Flavoprotein</keyword>
<dbReference type="Gene3D" id="3.20.20.70">
    <property type="entry name" value="Aldolase class I"/>
    <property type="match status" value="1"/>
</dbReference>
<feature type="binding site" evidence="11">
    <location>
        <position position="215"/>
    </location>
    <ligand>
        <name>FMN</name>
        <dbReference type="ChEBI" id="CHEBI:58210"/>
    </ligand>
</feature>
<dbReference type="EC" id="5.3.3.2" evidence="11"/>
<keyword evidence="6 11" id="KW-0460">Magnesium</keyword>
<dbReference type="SUPFAM" id="SSF51395">
    <property type="entry name" value="FMN-linked oxidoreductases"/>
    <property type="match status" value="1"/>
</dbReference>
<feature type="binding site" evidence="11">
    <location>
        <position position="153"/>
    </location>
    <ligand>
        <name>substrate</name>
    </ligand>
</feature>
<keyword evidence="2 11" id="KW-0963">Cytoplasm</keyword>
<comment type="subcellular location">
    <subcellularLocation>
        <location evidence="11">Cytoplasm</location>
    </subcellularLocation>
</comment>
<dbReference type="PANTHER" id="PTHR43665">
    <property type="entry name" value="ISOPENTENYL-DIPHOSPHATE DELTA-ISOMERASE"/>
    <property type="match status" value="1"/>
</dbReference>
<dbReference type="GO" id="GO:0000287">
    <property type="term" value="F:magnesium ion binding"/>
    <property type="evidence" value="ECO:0007669"/>
    <property type="project" value="UniProtKB-UniRule"/>
</dbReference>
<dbReference type="Proteomes" id="UP000198668">
    <property type="component" value="Unassembled WGS sequence"/>
</dbReference>
<keyword evidence="5 11" id="KW-0479">Metal-binding</keyword>
<keyword evidence="7 11" id="KW-0521">NADP</keyword>
<feature type="binding site" evidence="11">
    <location>
        <position position="185"/>
    </location>
    <ligand>
        <name>FMN</name>
        <dbReference type="ChEBI" id="CHEBI:58210"/>
    </ligand>
</feature>
<name>A0A1I3B3Y5_9LACT</name>
<keyword evidence="4 11" id="KW-0288">FMN</keyword>
<comment type="cofactor">
    <cofactor evidence="11">
        <name>NADPH</name>
        <dbReference type="ChEBI" id="CHEBI:57783"/>
    </cofactor>
</comment>
<dbReference type="GO" id="GO:0010181">
    <property type="term" value="F:FMN binding"/>
    <property type="evidence" value="ECO:0007669"/>
    <property type="project" value="UniProtKB-UniRule"/>
</dbReference>
<evidence type="ECO:0000256" key="2">
    <source>
        <dbReference type="ARBA" id="ARBA00022490"/>
    </source>
</evidence>
<dbReference type="Pfam" id="PF01070">
    <property type="entry name" value="FMN_dh"/>
    <property type="match status" value="1"/>
</dbReference>
<reference evidence="13 14" key="1">
    <citation type="submission" date="2016-10" db="EMBL/GenBank/DDBJ databases">
        <authorList>
            <person name="de Groot N.N."/>
        </authorList>
    </citation>
    <scope>NUCLEOTIDE SEQUENCE [LARGE SCALE GENOMIC DNA]</scope>
    <source>
        <strain evidence="13 14">DSM 27630</strain>
    </source>
</reference>
<dbReference type="GO" id="GO:0005737">
    <property type="term" value="C:cytoplasm"/>
    <property type="evidence" value="ECO:0007669"/>
    <property type="project" value="UniProtKB-SubCell"/>
</dbReference>
<keyword evidence="9 11" id="KW-0413">Isomerase</keyword>
<feature type="binding site" evidence="11">
    <location>
        <begin position="282"/>
        <end position="283"/>
    </location>
    <ligand>
        <name>FMN</name>
        <dbReference type="ChEBI" id="CHEBI:58210"/>
    </ligand>
</feature>
<dbReference type="OrthoDB" id="9795032at2"/>
<evidence type="ECO:0000256" key="7">
    <source>
        <dbReference type="ARBA" id="ARBA00022857"/>
    </source>
</evidence>
<evidence type="ECO:0000256" key="5">
    <source>
        <dbReference type="ARBA" id="ARBA00022723"/>
    </source>
</evidence>
<feature type="binding site" evidence="11">
    <location>
        <position position="123"/>
    </location>
    <ligand>
        <name>FMN</name>
        <dbReference type="ChEBI" id="CHEBI:58210"/>
    </ligand>
</feature>
<evidence type="ECO:0000256" key="8">
    <source>
        <dbReference type="ARBA" id="ARBA00023229"/>
    </source>
</evidence>
<dbReference type="NCBIfam" id="TIGR02151">
    <property type="entry name" value="IPP_isom_2"/>
    <property type="match status" value="1"/>
</dbReference>
<sequence>MKPATNRKNEHVSLAEHFYQADNDSSFADLQFVHHSFSEMQTNETNLATSFAGLVMSFPFYINAMSGGSKWTKQVNEKLATVARETGLAMATGSVSAALKDPTVSDSFTIVREANPNGLVFANLGAGQTVENAKRAVDLLQADALQIHLNTPQEIVMPEGDRDFSNWLSEIGQIVQQMDVPVIVKEVGFGMSRETLQLLRSIGVKTVDISGKGGTNFAQIENYRRKDYKLDLLEDWGQTTAVSLLEAQPYTSELEILSSGGIRTPLDVVKSLALGAKAVGLSGHILHLVLKEGVDDTIQTIEHWKEQLVSIFTLLGCRVSTDLQQTDVVVTGQTKDWCEARQIDYQALAKRSAKNNH</sequence>
<dbReference type="GO" id="GO:0004452">
    <property type="term" value="F:isopentenyl-diphosphate delta-isomerase activity"/>
    <property type="evidence" value="ECO:0007669"/>
    <property type="project" value="UniProtKB-UniRule"/>
</dbReference>
<dbReference type="GO" id="GO:0008299">
    <property type="term" value="P:isoprenoid biosynthetic process"/>
    <property type="evidence" value="ECO:0007669"/>
    <property type="project" value="UniProtKB-UniRule"/>
</dbReference>
<comment type="cofactor">
    <cofactor evidence="1 11">
        <name>FMN</name>
        <dbReference type="ChEBI" id="CHEBI:58210"/>
    </cofactor>
</comment>
<comment type="subunit">
    <text evidence="10 11">Homooctamer. Dimer of tetramers.</text>
</comment>
<feature type="binding site" evidence="11">
    <location>
        <begin position="261"/>
        <end position="263"/>
    </location>
    <ligand>
        <name>FMN</name>
        <dbReference type="ChEBI" id="CHEBI:58210"/>
    </ligand>
</feature>
<evidence type="ECO:0000313" key="13">
    <source>
        <dbReference type="EMBL" id="SFH56806.1"/>
    </source>
</evidence>
<comment type="function">
    <text evidence="11">Involved in the biosynthesis of isoprenoids. Catalyzes the 1,3-allylic rearrangement of the homoallylic substrate isopentenyl (IPP) to its allylic isomer, dimethylallyl diphosphate (DMAPP).</text>
</comment>
<accession>A0A1I3B3Y5</accession>
<dbReference type="InterPro" id="IPR011179">
    <property type="entry name" value="IPdP_isomerase"/>
</dbReference>
<evidence type="ECO:0000256" key="4">
    <source>
        <dbReference type="ARBA" id="ARBA00022643"/>
    </source>
</evidence>
<evidence type="ECO:0000256" key="9">
    <source>
        <dbReference type="ARBA" id="ARBA00023235"/>
    </source>
</evidence>
<dbReference type="EMBL" id="FOQE01000003">
    <property type="protein sequence ID" value="SFH56806.1"/>
    <property type="molecule type" value="Genomic_DNA"/>
</dbReference>
<feature type="domain" description="FMN-dependent dehydrogenase" evidence="12">
    <location>
        <begin position="166"/>
        <end position="327"/>
    </location>
</feature>
<organism evidence="13 14">
    <name type="scientific">Pisciglobus halotolerans</name>
    <dbReference type="NCBI Taxonomy" id="745365"/>
    <lineage>
        <taxon>Bacteria</taxon>
        <taxon>Bacillati</taxon>
        <taxon>Bacillota</taxon>
        <taxon>Bacilli</taxon>
        <taxon>Lactobacillales</taxon>
        <taxon>Carnobacteriaceae</taxon>
    </lineage>
</organism>
<evidence type="ECO:0000259" key="12">
    <source>
        <dbReference type="Pfam" id="PF01070"/>
    </source>
</evidence>
<keyword evidence="8 11" id="KW-0414">Isoprene biosynthesis</keyword>
<feature type="binding site" evidence="11">
    <location>
        <position position="210"/>
    </location>
    <ligand>
        <name>FMN</name>
        <dbReference type="ChEBI" id="CHEBI:58210"/>
    </ligand>
</feature>
<proteinExistence type="inferred from homology"/>
<evidence type="ECO:0000256" key="11">
    <source>
        <dbReference type="HAMAP-Rule" id="MF_00354"/>
    </source>
</evidence>
<feature type="binding site" evidence="11">
    <location>
        <position position="94"/>
    </location>
    <ligand>
        <name>FMN</name>
        <dbReference type="ChEBI" id="CHEBI:58210"/>
    </ligand>
</feature>
<feature type="binding site" evidence="11">
    <location>
        <begin position="7"/>
        <end position="8"/>
    </location>
    <ligand>
        <name>substrate</name>
    </ligand>
</feature>
<comment type="similarity">
    <text evidence="11">Belongs to the IPP isomerase type 2 family.</text>
</comment>
<keyword evidence="14" id="KW-1185">Reference proteome</keyword>
<feature type="binding site" evidence="11">
    <location>
        <position position="154"/>
    </location>
    <ligand>
        <name>Mg(2+)</name>
        <dbReference type="ChEBI" id="CHEBI:18420"/>
    </ligand>
</feature>
<protein>
    <recommendedName>
        <fullName evidence="11">Isopentenyl-diphosphate delta-isomerase</fullName>
        <shortName evidence="11">IPP isomerase</shortName>
        <ecNumber evidence="11">5.3.3.2</ecNumber>
    </recommendedName>
    <alternativeName>
        <fullName evidence="11">Isopentenyl diphosphate:dimethylallyl diphosphate isomerase</fullName>
    </alternativeName>
    <alternativeName>
        <fullName evidence="11">Isopentenyl pyrophosphate isomerase</fullName>
    </alternativeName>
    <alternativeName>
        <fullName evidence="11">Type 2 isopentenyl diphosphate isomerase</fullName>
        <shortName evidence="11">IDI-2</shortName>
    </alternativeName>
</protein>
<dbReference type="PANTHER" id="PTHR43665:SF1">
    <property type="entry name" value="ISOPENTENYL-DIPHOSPHATE DELTA-ISOMERASE"/>
    <property type="match status" value="1"/>
</dbReference>
<dbReference type="RefSeq" id="WP_092091149.1">
    <property type="nucleotide sequence ID" value="NZ_FOQE01000003.1"/>
</dbReference>
<evidence type="ECO:0000256" key="1">
    <source>
        <dbReference type="ARBA" id="ARBA00001917"/>
    </source>
</evidence>
<evidence type="ECO:0000256" key="3">
    <source>
        <dbReference type="ARBA" id="ARBA00022630"/>
    </source>
</evidence>
<gene>
    <name evidence="11" type="primary">fni</name>
    <name evidence="13" type="ORF">SAMN04489868_103100</name>
</gene>
<dbReference type="PIRSF" id="PIRSF003314">
    <property type="entry name" value="IPP_isomerase"/>
    <property type="match status" value="1"/>
</dbReference>
<dbReference type="HAMAP" id="MF_00354">
    <property type="entry name" value="Idi_2"/>
    <property type="match status" value="1"/>
</dbReference>
<dbReference type="InterPro" id="IPR013785">
    <property type="entry name" value="Aldolase_TIM"/>
</dbReference>
<dbReference type="GO" id="GO:0016491">
    <property type="term" value="F:oxidoreductase activity"/>
    <property type="evidence" value="ECO:0007669"/>
    <property type="project" value="InterPro"/>
</dbReference>
<dbReference type="CDD" id="cd02811">
    <property type="entry name" value="IDI-2_FMN"/>
    <property type="match status" value="1"/>
</dbReference>
<comment type="cofactor">
    <cofactor evidence="11">
        <name>Mg(2+)</name>
        <dbReference type="ChEBI" id="CHEBI:18420"/>
    </cofactor>
</comment>
<comment type="caution">
    <text evidence="11">Lacks conserved residue(s) required for the propagation of feature annotation.</text>
</comment>
<evidence type="ECO:0000256" key="6">
    <source>
        <dbReference type="ARBA" id="ARBA00022842"/>
    </source>
</evidence>
<evidence type="ECO:0000313" key="14">
    <source>
        <dbReference type="Proteomes" id="UP000198668"/>
    </source>
</evidence>
<dbReference type="InterPro" id="IPR000262">
    <property type="entry name" value="FMN-dep_DH"/>
</dbReference>
<comment type="catalytic activity">
    <reaction evidence="11">
        <text>isopentenyl diphosphate = dimethylallyl diphosphate</text>
        <dbReference type="Rhea" id="RHEA:23284"/>
        <dbReference type="ChEBI" id="CHEBI:57623"/>
        <dbReference type="ChEBI" id="CHEBI:128769"/>
        <dbReference type="EC" id="5.3.3.2"/>
    </reaction>
</comment>
<evidence type="ECO:0000256" key="10">
    <source>
        <dbReference type="ARBA" id="ARBA00025810"/>
    </source>
</evidence>
<dbReference type="AlphaFoldDB" id="A0A1I3B3Y5"/>